<dbReference type="InterPro" id="IPR029068">
    <property type="entry name" value="Glyas_Bleomycin-R_OHBP_Dase"/>
</dbReference>
<evidence type="ECO:0000313" key="2">
    <source>
        <dbReference type="EMBL" id="TDO22930.1"/>
    </source>
</evidence>
<protein>
    <submittedName>
        <fullName evidence="2">Putative glyoxalase superfamily protein PhnB</fullName>
    </submittedName>
</protein>
<name>A0A4R6ILC5_9SPHI</name>
<proteinExistence type="predicted"/>
<dbReference type="PROSITE" id="PS51819">
    <property type="entry name" value="VOC"/>
    <property type="match status" value="1"/>
</dbReference>
<dbReference type="Gene3D" id="3.10.180.10">
    <property type="entry name" value="2,3-Dihydroxybiphenyl 1,2-Dioxygenase, domain 1"/>
    <property type="match status" value="1"/>
</dbReference>
<dbReference type="InterPro" id="IPR037523">
    <property type="entry name" value="VOC_core"/>
</dbReference>
<dbReference type="RefSeq" id="WP_133554695.1">
    <property type="nucleotide sequence ID" value="NZ_SNWM01000002.1"/>
</dbReference>
<evidence type="ECO:0000313" key="3">
    <source>
        <dbReference type="Proteomes" id="UP000295499"/>
    </source>
</evidence>
<feature type="domain" description="VOC" evidence="1">
    <location>
        <begin position="9"/>
        <end position="127"/>
    </location>
</feature>
<sequence length="129" mass="14423">MISSYKPANYNSLSPYLIVNDARRLAALLKGIFKATEQRKIEREDGSILHLELLIDDSILMIADATADYPPQSIMLHLYLPNVDEVYQMAIAAGCEGIDPPKVQDGDVDKRGMFTDFAGNFWSISTQQQ</sequence>
<dbReference type="EMBL" id="SNWM01000002">
    <property type="protein sequence ID" value="TDO22930.1"/>
    <property type="molecule type" value="Genomic_DNA"/>
</dbReference>
<dbReference type="PANTHER" id="PTHR34109:SF1">
    <property type="entry name" value="VOC DOMAIN-CONTAINING PROTEIN"/>
    <property type="match status" value="1"/>
</dbReference>
<gene>
    <name evidence="2" type="ORF">CLV32_1915</name>
</gene>
<dbReference type="SUPFAM" id="SSF54593">
    <property type="entry name" value="Glyoxalase/Bleomycin resistance protein/Dihydroxybiphenyl dioxygenase"/>
    <property type="match status" value="1"/>
</dbReference>
<organism evidence="2 3">
    <name type="scientific">Pedobacter duraquae</name>
    <dbReference type="NCBI Taxonomy" id="425511"/>
    <lineage>
        <taxon>Bacteria</taxon>
        <taxon>Pseudomonadati</taxon>
        <taxon>Bacteroidota</taxon>
        <taxon>Sphingobacteriia</taxon>
        <taxon>Sphingobacteriales</taxon>
        <taxon>Sphingobacteriaceae</taxon>
        <taxon>Pedobacter</taxon>
    </lineage>
</organism>
<evidence type="ECO:0000259" key="1">
    <source>
        <dbReference type="PROSITE" id="PS51819"/>
    </source>
</evidence>
<accession>A0A4R6ILC5</accession>
<dbReference type="PANTHER" id="PTHR34109">
    <property type="entry name" value="BNAUNNG04460D PROTEIN-RELATED"/>
    <property type="match status" value="1"/>
</dbReference>
<reference evidence="2 3" key="1">
    <citation type="submission" date="2019-03" db="EMBL/GenBank/DDBJ databases">
        <title>Genomic Encyclopedia of Archaeal and Bacterial Type Strains, Phase II (KMG-II): from individual species to whole genera.</title>
        <authorList>
            <person name="Goeker M."/>
        </authorList>
    </citation>
    <scope>NUCLEOTIDE SEQUENCE [LARGE SCALE GENOMIC DNA]</scope>
    <source>
        <strain evidence="2 3">DSM 19034</strain>
    </source>
</reference>
<keyword evidence="3" id="KW-1185">Reference proteome</keyword>
<dbReference type="AlphaFoldDB" id="A0A4R6ILC5"/>
<dbReference type="OrthoDB" id="9795306at2"/>
<dbReference type="Proteomes" id="UP000295499">
    <property type="component" value="Unassembled WGS sequence"/>
</dbReference>
<comment type="caution">
    <text evidence="2">The sequence shown here is derived from an EMBL/GenBank/DDBJ whole genome shotgun (WGS) entry which is preliminary data.</text>
</comment>